<proteinExistence type="predicted"/>
<organism evidence="3 4">
    <name type="scientific">Nocardioides aquaticus</name>
    <dbReference type="NCBI Taxonomy" id="160826"/>
    <lineage>
        <taxon>Bacteria</taxon>
        <taxon>Bacillati</taxon>
        <taxon>Actinomycetota</taxon>
        <taxon>Actinomycetes</taxon>
        <taxon>Propionibacteriales</taxon>
        <taxon>Nocardioidaceae</taxon>
        <taxon>Nocardioides</taxon>
    </lineage>
</organism>
<gene>
    <name evidence="3" type="primary">spoIVB</name>
    <name evidence="3" type="ORF">ENKNEFLB_02334</name>
</gene>
<name>A0ABX8EHE7_9ACTN</name>
<feature type="signal peptide" evidence="1">
    <location>
        <begin position="1"/>
        <end position="40"/>
    </location>
</feature>
<protein>
    <submittedName>
        <fullName evidence="3">SpoIVB peptidase</fullName>
        <ecNumber evidence="3">3.4.21.116</ecNumber>
    </submittedName>
</protein>
<feature type="chain" id="PRO_5047152634" evidence="1">
    <location>
        <begin position="41"/>
        <end position="589"/>
    </location>
</feature>
<dbReference type="PROSITE" id="PS51494">
    <property type="entry name" value="SPOIVB"/>
    <property type="match status" value="1"/>
</dbReference>
<keyword evidence="3" id="KW-0378">Hydrolase</keyword>
<dbReference type="GO" id="GO:0016787">
    <property type="term" value="F:hydrolase activity"/>
    <property type="evidence" value="ECO:0007669"/>
    <property type="project" value="UniProtKB-KW"/>
</dbReference>
<evidence type="ECO:0000259" key="2">
    <source>
        <dbReference type="PROSITE" id="PS51494"/>
    </source>
</evidence>
<dbReference type="Pfam" id="PF05580">
    <property type="entry name" value="Peptidase_S55"/>
    <property type="match status" value="1"/>
</dbReference>
<sequence length="589" mass="59999">MSTPLSRSRTRRRAAVATTSLAVVASSTLLALSGGQGSWAAPAEDCTEAFPVAEVAQGDAVTGLTVSDGTDPEGFSGEVIGVLDDGIAPGLDMVLARLSSPEIDRVGGIWQGMSGSPVYAADGRLIGAVAYGLSYGSSPVAGITPFEEMDDYLGDAGAPVRVGVDGRTARAVAAGSSVSAAQAEQGLTRLPMPVSISGVSARRLAAVQDRAGDHAYLGDGAVVSGARVARGGAAAVAADGDDLVAGGNLAAAVYYGDVDAVGVGTVTSVCGDRVVGFGHPFSFAGDTSLSLHPAEALYIQEDSLGAPFKVAGAGAPVGTVTDDRLAGITSTFGPLPASATITSSVAYDGRSRTGSTEVNLDEATAETTLYGVLANHDRVLDGVTGGTELQTVEITGTDGAGEAFAVTYADRYTAQDDITFGALFDVADTVYSLSRLDGVDLDSVTVDSDVTDDTSVSRISRVERKVGGRWTKLGRRTQVAAGDTLTLRVTVTSSDGSATTKRLSLAVPRSAAGDPAFLSVGGGDRLYTRPGRTLEKALAGLEDQVRNDQVAASISTYERRQKVVAQAVSEPGDEVVRGGSGYSLRITRR</sequence>
<keyword evidence="1" id="KW-0732">Signal</keyword>
<keyword evidence="4" id="KW-1185">Reference proteome</keyword>
<dbReference type="Proteomes" id="UP000679307">
    <property type="component" value="Chromosome"/>
</dbReference>
<reference evidence="3 4" key="1">
    <citation type="submission" date="2021-05" db="EMBL/GenBank/DDBJ databases">
        <title>Complete genome of Nocardioides aquaticus KCTC 9944T isolated from meromictic and hypersaline Ekho Lake, Antarctica.</title>
        <authorList>
            <person name="Hwang K."/>
            <person name="Kim K.M."/>
            <person name="Choe H."/>
        </authorList>
    </citation>
    <scope>NUCLEOTIDE SEQUENCE [LARGE SCALE GENOMIC DNA]</scope>
    <source>
        <strain evidence="3 4">KCTC 9944</strain>
    </source>
</reference>
<dbReference type="EMBL" id="CP075371">
    <property type="protein sequence ID" value="QVT79944.1"/>
    <property type="molecule type" value="Genomic_DNA"/>
</dbReference>
<evidence type="ECO:0000256" key="1">
    <source>
        <dbReference type="SAM" id="SignalP"/>
    </source>
</evidence>
<dbReference type="RefSeq" id="WP_214055585.1">
    <property type="nucleotide sequence ID" value="NZ_CP075371.1"/>
</dbReference>
<feature type="domain" description="Peptidase S55" evidence="2">
    <location>
        <begin position="1"/>
        <end position="165"/>
    </location>
</feature>
<evidence type="ECO:0000313" key="4">
    <source>
        <dbReference type="Proteomes" id="UP000679307"/>
    </source>
</evidence>
<accession>A0ABX8EHE7</accession>
<dbReference type="EC" id="3.4.21.116" evidence="3"/>
<evidence type="ECO:0000313" key="3">
    <source>
        <dbReference type="EMBL" id="QVT79944.1"/>
    </source>
</evidence>
<dbReference type="InterPro" id="IPR008763">
    <property type="entry name" value="Peptidase_S55"/>
</dbReference>